<dbReference type="InterPro" id="IPR008042">
    <property type="entry name" value="Retrotrans_Pao"/>
</dbReference>
<dbReference type="InterPro" id="IPR041588">
    <property type="entry name" value="Integrase_H2C2"/>
</dbReference>
<dbReference type="InterPro" id="IPR036397">
    <property type="entry name" value="RNaseH_sf"/>
</dbReference>
<dbReference type="RefSeq" id="XP_070851446.1">
    <property type="nucleotide sequence ID" value="XM_070995345.1"/>
</dbReference>
<gene>
    <name evidence="3" type="primary">LOC139352716</name>
</gene>
<feature type="domain" description="Integrase catalytic" evidence="1">
    <location>
        <begin position="442"/>
        <end position="580"/>
    </location>
</feature>
<dbReference type="Pfam" id="PF17921">
    <property type="entry name" value="Integrase_H2C2"/>
    <property type="match status" value="1"/>
</dbReference>
<evidence type="ECO:0000313" key="3">
    <source>
        <dbReference type="RefSeq" id="XP_070851446.1"/>
    </source>
</evidence>
<dbReference type="Proteomes" id="UP001652628">
    <property type="component" value="Chromosome 3"/>
</dbReference>
<dbReference type="Pfam" id="PF05380">
    <property type="entry name" value="Peptidase_A17"/>
    <property type="match status" value="1"/>
</dbReference>
<dbReference type="PROSITE" id="PS50994">
    <property type="entry name" value="INTEGRASE"/>
    <property type="match status" value="1"/>
</dbReference>
<sequence length="580" mass="66317">MQLTKGSGRDVMFVKPTEFDLSIVPTKQELLSQPSKIYDPLGIAAPTTVLLKLIFQESWTAVIHWVEPIPDAQNARWRALVPRYIAAPYQHIQLHGFADASMHAYGAVVYSRVASDGKFHINLVAAKTRVAPIKSVSIPLLELNAALLLTRLLTIVKASLFIPVNNTICWTDSEIVLLWLSAPPRNWNTYVCNRTAADCASRGLHPSKLLDHELWWKGPSWMALKQYEWPLSTSKFRVDTHLEDRAEELPAKPTTLHSFPDESIDELLINKISSWTRLIRVTSYCYPFIYRLRLQHRPYSEYLTSTELQAARNQLLRHIQRKAFQREYSQLENGRQLHAKSQLIRFSPFLDKDGLMRVGGRIERSTLNYNAKHPVIIPKSSPVSELLVRHSHVTNLHTGVDATFTNLRQQYWILGARNIVRKTVFQCKRCFLQRKSTSSQIMGELPVPRVQASRCFKYTALDYAGLISIKGSTGRTPMIGKAWFAIFVYLTTKALHIEAVTDLTTKAFIAAFQRFIAWRSKPTDLYSDNGTTFHGSKRVLDEMRLLAMEQCKDENLANFFANEEILWHFIPPSDQHFGGI</sequence>
<proteinExistence type="predicted"/>
<dbReference type="Gene3D" id="3.30.420.10">
    <property type="entry name" value="Ribonuclease H-like superfamily/Ribonuclease H"/>
    <property type="match status" value="1"/>
</dbReference>
<evidence type="ECO:0000313" key="2">
    <source>
        <dbReference type="Proteomes" id="UP001652628"/>
    </source>
</evidence>
<dbReference type="Gene3D" id="1.10.340.70">
    <property type="match status" value="1"/>
</dbReference>
<reference evidence="3" key="1">
    <citation type="submission" date="2025-08" db="UniProtKB">
        <authorList>
            <consortium name="RefSeq"/>
        </authorList>
    </citation>
    <scope>IDENTIFICATION</scope>
</reference>
<protein>
    <recommendedName>
        <fullName evidence="1">Integrase catalytic domain-containing protein</fullName>
    </recommendedName>
</protein>
<accession>A0ABM4TN91</accession>
<dbReference type="SUPFAM" id="SSF53098">
    <property type="entry name" value="Ribonuclease H-like"/>
    <property type="match status" value="1"/>
</dbReference>
<name>A0ABM4TN91_DROSZ</name>
<keyword evidence="2" id="KW-1185">Reference proteome</keyword>
<organism evidence="2 3">
    <name type="scientific">Drosophila suzukii</name>
    <name type="common">Spotted-wing drosophila fruit fly</name>
    <dbReference type="NCBI Taxonomy" id="28584"/>
    <lineage>
        <taxon>Eukaryota</taxon>
        <taxon>Metazoa</taxon>
        <taxon>Ecdysozoa</taxon>
        <taxon>Arthropoda</taxon>
        <taxon>Hexapoda</taxon>
        <taxon>Insecta</taxon>
        <taxon>Pterygota</taxon>
        <taxon>Neoptera</taxon>
        <taxon>Endopterygota</taxon>
        <taxon>Diptera</taxon>
        <taxon>Brachycera</taxon>
        <taxon>Muscomorpha</taxon>
        <taxon>Ephydroidea</taxon>
        <taxon>Drosophilidae</taxon>
        <taxon>Drosophila</taxon>
        <taxon>Sophophora</taxon>
    </lineage>
</organism>
<dbReference type="PANTHER" id="PTHR47331">
    <property type="entry name" value="PHD-TYPE DOMAIN-CONTAINING PROTEIN"/>
    <property type="match status" value="1"/>
</dbReference>
<dbReference type="InterPro" id="IPR012337">
    <property type="entry name" value="RNaseH-like_sf"/>
</dbReference>
<evidence type="ECO:0000259" key="1">
    <source>
        <dbReference type="PROSITE" id="PS50994"/>
    </source>
</evidence>
<dbReference type="GeneID" id="139352716"/>
<dbReference type="InterPro" id="IPR001584">
    <property type="entry name" value="Integrase_cat-core"/>
</dbReference>